<feature type="compositionally biased region" description="Basic and acidic residues" evidence="2">
    <location>
        <begin position="376"/>
        <end position="393"/>
    </location>
</feature>
<protein>
    <recommendedName>
        <fullName evidence="5">DUF292-domain-containing protein</fullName>
    </recommendedName>
</protein>
<evidence type="ECO:0008006" key="5">
    <source>
        <dbReference type="Google" id="ProtNLM"/>
    </source>
</evidence>
<dbReference type="PANTHER" id="PTHR12161:SF5">
    <property type="entry name" value="IST1 HOMOLOG"/>
    <property type="match status" value="1"/>
</dbReference>
<sequence>MAPSSSVVAKIKVQLKLSISRLRMVQQKDTAIAKQQRRAMAQLLEQGKDESARIRVENIIHTDITTELLEILELYCELLLARVGLLEAKDCDPGLEEAVKSIIYAAPRTDIKELQQARQLLVEKYGKDFALVAMENSDGKVAERVVKKLRVEPPAPELVTAYLKEIAMTYGVSWPKNERTMAEEEEDEDDNNPSSGQAVKILEEPLPSEELSKATPPRDLGPKSPVSIAPPSPSTDNISPRIRLPGPPELKPSAKMSAWRKQTSDTGAAANSTSNTPGGQKDINALLVSIIAANGPVRWDQVTIPPGRTKKACNHIYEQAKKQATDQSPNDAGSSSTPATPKTPKTPKKAKATTNGMATPDTTPEVKATPKRKRNTKVDGKDVSGSGEGEKAAYRIGKKQKMEGEEKEVVKEESVEEADEKAV</sequence>
<feature type="compositionally biased region" description="Basic and acidic residues" evidence="2">
    <location>
        <begin position="400"/>
        <end position="413"/>
    </location>
</feature>
<organism evidence="3 4">
    <name type="scientific">Lasallia pustulata</name>
    <dbReference type="NCBI Taxonomy" id="136370"/>
    <lineage>
        <taxon>Eukaryota</taxon>
        <taxon>Fungi</taxon>
        <taxon>Dikarya</taxon>
        <taxon>Ascomycota</taxon>
        <taxon>Pezizomycotina</taxon>
        <taxon>Lecanoromycetes</taxon>
        <taxon>OSLEUM clade</taxon>
        <taxon>Umbilicariomycetidae</taxon>
        <taxon>Umbilicariales</taxon>
        <taxon>Umbilicariaceae</taxon>
        <taxon>Lasallia</taxon>
    </lineage>
</organism>
<evidence type="ECO:0000256" key="1">
    <source>
        <dbReference type="ARBA" id="ARBA00005536"/>
    </source>
</evidence>
<feature type="compositionally biased region" description="Acidic residues" evidence="2">
    <location>
        <begin position="414"/>
        <end position="423"/>
    </location>
</feature>
<evidence type="ECO:0000313" key="4">
    <source>
        <dbReference type="Proteomes" id="UP000192927"/>
    </source>
</evidence>
<dbReference type="AlphaFoldDB" id="A0A1W5DE04"/>
<dbReference type="EMBL" id="FWEW01003828">
    <property type="protein sequence ID" value="SLM41326.1"/>
    <property type="molecule type" value="Genomic_DNA"/>
</dbReference>
<feature type="compositionally biased region" description="Polar residues" evidence="2">
    <location>
        <begin position="325"/>
        <end position="336"/>
    </location>
</feature>
<evidence type="ECO:0000313" key="3">
    <source>
        <dbReference type="EMBL" id="SLM41326.1"/>
    </source>
</evidence>
<feature type="region of interest" description="Disordered" evidence="2">
    <location>
        <begin position="300"/>
        <end position="423"/>
    </location>
</feature>
<dbReference type="Pfam" id="PF03398">
    <property type="entry name" value="Ist1"/>
    <property type="match status" value="1"/>
</dbReference>
<proteinExistence type="inferred from homology"/>
<name>A0A1W5DE04_9LECA</name>
<feature type="compositionally biased region" description="Polar residues" evidence="2">
    <location>
        <begin position="260"/>
        <end position="278"/>
    </location>
</feature>
<keyword evidence="4" id="KW-1185">Reference proteome</keyword>
<dbReference type="InterPro" id="IPR005061">
    <property type="entry name" value="Ist1"/>
</dbReference>
<accession>A0A1W5DE04</accession>
<evidence type="ECO:0000256" key="2">
    <source>
        <dbReference type="SAM" id="MobiDB-lite"/>
    </source>
</evidence>
<comment type="similarity">
    <text evidence="1">Belongs to the IST1 family.</text>
</comment>
<dbReference type="Proteomes" id="UP000192927">
    <property type="component" value="Unassembled WGS sequence"/>
</dbReference>
<dbReference type="GO" id="GO:0015031">
    <property type="term" value="P:protein transport"/>
    <property type="evidence" value="ECO:0007669"/>
    <property type="project" value="InterPro"/>
</dbReference>
<dbReference type="Gene3D" id="1.20.1260.60">
    <property type="entry name" value="Vacuolar protein sorting-associated protein Ist1"/>
    <property type="match status" value="1"/>
</dbReference>
<dbReference type="FunFam" id="1.20.1260.60:FF:000002">
    <property type="entry name" value="Vacuolar protein sorting-associated protein IST1"/>
    <property type="match status" value="1"/>
</dbReference>
<dbReference type="InterPro" id="IPR042277">
    <property type="entry name" value="IST1-like"/>
</dbReference>
<dbReference type="PANTHER" id="PTHR12161">
    <property type="entry name" value="IST1 FAMILY MEMBER"/>
    <property type="match status" value="1"/>
</dbReference>
<feature type="region of interest" description="Disordered" evidence="2">
    <location>
        <begin position="205"/>
        <end position="281"/>
    </location>
</feature>
<reference evidence="4" key="1">
    <citation type="submission" date="2017-03" db="EMBL/GenBank/DDBJ databases">
        <authorList>
            <person name="Sharma R."/>
            <person name="Thines M."/>
        </authorList>
    </citation>
    <scope>NUCLEOTIDE SEQUENCE [LARGE SCALE GENOMIC DNA]</scope>
</reference>